<organism evidence="2 3">
    <name type="scientific">Parthenolecanium corni</name>
    <dbReference type="NCBI Taxonomy" id="536013"/>
    <lineage>
        <taxon>Eukaryota</taxon>
        <taxon>Metazoa</taxon>
        <taxon>Ecdysozoa</taxon>
        <taxon>Arthropoda</taxon>
        <taxon>Hexapoda</taxon>
        <taxon>Insecta</taxon>
        <taxon>Pterygota</taxon>
        <taxon>Neoptera</taxon>
        <taxon>Paraneoptera</taxon>
        <taxon>Hemiptera</taxon>
        <taxon>Sternorrhyncha</taxon>
        <taxon>Coccoidea</taxon>
        <taxon>Coccidae</taxon>
        <taxon>Parthenolecanium</taxon>
    </lineage>
</organism>
<sequence length="129" mass="14397">MADGWKRKATIAAKKERITSAGKIKSEKEREREREIEQSMKEKMKNGNRRGFIPSIFELEFVQTNSNTTATMKSFFNPSALFADALPQSVVAIQGCSIRGCNIRLADIESGQTIEPIKQADMRATGQSL</sequence>
<gene>
    <name evidence="2" type="ORF">V9T40_007644</name>
</gene>
<keyword evidence="3" id="KW-1185">Reference proteome</keyword>
<comment type="caution">
    <text evidence="2">The sequence shown here is derived from an EMBL/GenBank/DDBJ whole genome shotgun (WGS) entry which is preliminary data.</text>
</comment>
<evidence type="ECO:0000313" key="2">
    <source>
        <dbReference type="EMBL" id="KAK7592892.1"/>
    </source>
</evidence>
<name>A0AAN9TJP1_9HEMI</name>
<dbReference type="AlphaFoldDB" id="A0AAN9TJP1"/>
<evidence type="ECO:0000313" key="3">
    <source>
        <dbReference type="Proteomes" id="UP001367676"/>
    </source>
</evidence>
<proteinExistence type="predicted"/>
<dbReference type="Proteomes" id="UP001367676">
    <property type="component" value="Unassembled WGS sequence"/>
</dbReference>
<feature type="region of interest" description="Disordered" evidence="1">
    <location>
        <begin position="16"/>
        <end position="35"/>
    </location>
</feature>
<evidence type="ECO:0000256" key="1">
    <source>
        <dbReference type="SAM" id="MobiDB-lite"/>
    </source>
</evidence>
<dbReference type="EMBL" id="JBBCAQ010000020">
    <property type="protein sequence ID" value="KAK7592892.1"/>
    <property type="molecule type" value="Genomic_DNA"/>
</dbReference>
<protein>
    <submittedName>
        <fullName evidence="2">Uncharacterized protein</fullName>
    </submittedName>
</protein>
<accession>A0AAN9TJP1</accession>
<reference evidence="2 3" key="1">
    <citation type="submission" date="2024-03" db="EMBL/GenBank/DDBJ databases">
        <title>Adaptation during the transition from Ophiocordyceps entomopathogen to insect associate is accompanied by gene loss and intensified selection.</title>
        <authorList>
            <person name="Ward C.M."/>
            <person name="Onetto C.A."/>
            <person name="Borneman A.R."/>
        </authorList>
    </citation>
    <scope>NUCLEOTIDE SEQUENCE [LARGE SCALE GENOMIC DNA]</scope>
    <source>
        <strain evidence="2">AWRI1</strain>
        <tissue evidence="2">Single Adult Female</tissue>
    </source>
</reference>